<dbReference type="InterPro" id="IPR026015">
    <property type="entry name" value="ATP_synth_OSCP/delta_N_sf"/>
</dbReference>
<evidence type="ECO:0000256" key="8">
    <source>
        <dbReference type="ARBA" id="ARBA00023310"/>
    </source>
</evidence>
<evidence type="ECO:0000256" key="1">
    <source>
        <dbReference type="ARBA" id="ARBA00004370"/>
    </source>
</evidence>
<keyword evidence="8" id="KW-0066">ATP synthesis</keyword>
<evidence type="ECO:0000256" key="5">
    <source>
        <dbReference type="ARBA" id="ARBA00022781"/>
    </source>
</evidence>
<evidence type="ECO:0000256" key="4">
    <source>
        <dbReference type="ARBA" id="ARBA00022448"/>
    </source>
</evidence>
<dbReference type="Pfam" id="PF00213">
    <property type="entry name" value="OSCP"/>
    <property type="match status" value="1"/>
</dbReference>
<evidence type="ECO:0000313" key="10">
    <source>
        <dbReference type="Proteomes" id="UP001150538"/>
    </source>
</evidence>
<evidence type="ECO:0000256" key="7">
    <source>
        <dbReference type="ARBA" id="ARBA00023136"/>
    </source>
</evidence>
<evidence type="ECO:0000313" key="9">
    <source>
        <dbReference type="EMBL" id="KAJ1922164.1"/>
    </source>
</evidence>
<keyword evidence="4" id="KW-0813">Transport</keyword>
<comment type="caution">
    <text evidence="9">The sequence shown here is derived from an EMBL/GenBank/DDBJ whole genome shotgun (WGS) entry which is preliminary data.</text>
</comment>
<dbReference type="Gene3D" id="1.10.520.20">
    <property type="entry name" value="N-terminal domain of the delta subunit of the F1F0-ATP synthase"/>
    <property type="match status" value="1"/>
</dbReference>
<name>A0A9W8DRV7_9FUNG</name>
<comment type="subcellular location">
    <subcellularLocation>
        <location evidence="1">Membrane</location>
    </subcellularLocation>
</comment>
<organism evidence="9 10">
    <name type="scientific">Mycoemilia scoparia</name>
    <dbReference type="NCBI Taxonomy" id="417184"/>
    <lineage>
        <taxon>Eukaryota</taxon>
        <taxon>Fungi</taxon>
        <taxon>Fungi incertae sedis</taxon>
        <taxon>Zoopagomycota</taxon>
        <taxon>Kickxellomycotina</taxon>
        <taxon>Kickxellomycetes</taxon>
        <taxon>Kickxellales</taxon>
        <taxon>Kickxellaceae</taxon>
        <taxon>Mycoemilia</taxon>
    </lineage>
</organism>
<accession>A0A9W8DRV7</accession>
<keyword evidence="5" id="KW-0375">Hydrogen ion transport</keyword>
<dbReference type="AlphaFoldDB" id="A0A9W8DRV7"/>
<protein>
    <recommendedName>
        <fullName evidence="3">ATP synthase subunit 5, mitochondrial</fullName>
    </recommendedName>
</protein>
<reference evidence="9" key="1">
    <citation type="submission" date="2022-07" db="EMBL/GenBank/DDBJ databases">
        <title>Phylogenomic reconstructions and comparative analyses of Kickxellomycotina fungi.</title>
        <authorList>
            <person name="Reynolds N.K."/>
            <person name="Stajich J.E."/>
            <person name="Barry K."/>
            <person name="Grigoriev I.V."/>
            <person name="Crous P."/>
            <person name="Smith M.E."/>
        </authorList>
    </citation>
    <scope>NUCLEOTIDE SEQUENCE</scope>
    <source>
        <strain evidence="9">NBRC 100468</strain>
    </source>
</reference>
<proteinExistence type="inferred from homology"/>
<dbReference type="Proteomes" id="UP001150538">
    <property type="component" value="Unassembled WGS sequence"/>
</dbReference>
<dbReference type="NCBIfam" id="TIGR01145">
    <property type="entry name" value="ATP_synt_delta"/>
    <property type="match status" value="1"/>
</dbReference>
<evidence type="ECO:0000256" key="2">
    <source>
        <dbReference type="ARBA" id="ARBA00007046"/>
    </source>
</evidence>
<dbReference type="HAMAP" id="MF_01416">
    <property type="entry name" value="ATP_synth_delta_bact"/>
    <property type="match status" value="1"/>
</dbReference>
<dbReference type="SUPFAM" id="SSF47928">
    <property type="entry name" value="N-terminal domain of the delta subunit of the F1F0-ATP synthase"/>
    <property type="match status" value="1"/>
</dbReference>
<evidence type="ECO:0000256" key="6">
    <source>
        <dbReference type="ARBA" id="ARBA00023065"/>
    </source>
</evidence>
<comment type="similarity">
    <text evidence="2">Belongs to the ATPase delta chain family.</text>
</comment>
<dbReference type="InterPro" id="IPR020781">
    <property type="entry name" value="ATPase_OSCP/d_CS"/>
</dbReference>
<dbReference type="PANTHER" id="PTHR11910">
    <property type="entry name" value="ATP SYNTHASE DELTA CHAIN"/>
    <property type="match status" value="1"/>
</dbReference>
<dbReference type="EMBL" id="JANBPU010000001">
    <property type="protein sequence ID" value="KAJ1922164.1"/>
    <property type="molecule type" value="Genomic_DNA"/>
</dbReference>
<dbReference type="PROSITE" id="PS00389">
    <property type="entry name" value="ATPASE_DELTA"/>
    <property type="match status" value="1"/>
</dbReference>
<dbReference type="PRINTS" id="PR00125">
    <property type="entry name" value="ATPASEDELTA"/>
</dbReference>
<sequence length="203" mass="22309">MFRSLALSKQQLSRCYATAAKPSIKVPLTLFGIDGRYATALFQAAATKNTLEAVESDLEKVGSLFTKSPKLQEAVSSPLLSKSAKDELINSFGKQNETTTNFFQLLIENNRLSQTENIIKAFKELMNAHRGVVTIKALDSKILTQVQNNLTKNGFIKNYKDINVVNKVNPSILGGMIVEFGDYTIDMSAAARLAKLDKLLSGM</sequence>
<dbReference type="OrthoDB" id="1262810at2759"/>
<dbReference type="GO" id="GO:0016020">
    <property type="term" value="C:membrane"/>
    <property type="evidence" value="ECO:0007669"/>
    <property type="project" value="UniProtKB-SubCell"/>
</dbReference>
<dbReference type="InterPro" id="IPR000711">
    <property type="entry name" value="ATPase_OSCP/dsu"/>
</dbReference>
<evidence type="ECO:0000256" key="3">
    <source>
        <dbReference type="ARBA" id="ARBA00014723"/>
    </source>
</evidence>
<keyword evidence="10" id="KW-1185">Reference proteome</keyword>
<keyword evidence="7" id="KW-0472">Membrane</keyword>
<keyword evidence="6" id="KW-0406">Ion transport</keyword>
<gene>
    <name evidence="9" type="primary">ATP5</name>
    <name evidence="9" type="ORF">H4219_000026</name>
</gene>
<dbReference type="GO" id="GO:0046933">
    <property type="term" value="F:proton-transporting ATP synthase activity, rotational mechanism"/>
    <property type="evidence" value="ECO:0007669"/>
    <property type="project" value="InterPro"/>
</dbReference>